<name>A0A507DNA6_9FUNG</name>
<dbReference type="InterPro" id="IPR011990">
    <property type="entry name" value="TPR-like_helical_dom_sf"/>
</dbReference>
<feature type="compositionally biased region" description="Low complexity" evidence="2">
    <location>
        <begin position="505"/>
        <end position="520"/>
    </location>
</feature>
<dbReference type="Proteomes" id="UP000317494">
    <property type="component" value="Unassembled WGS sequence"/>
</dbReference>
<evidence type="ECO:0000256" key="2">
    <source>
        <dbReference type="SAM" id="MobiDB-lite"/>
    </source>
</evidence>
<comment type="similarity">
    <text evidence="1">Belongs to the sel-1 family.</text>
</comment>
<dbReference type="EMBL" id="QEAM01000286">
    <property type="protein sequence ID" value="TPX42102.1"/>
    <property type="molecule type" value="Genomic_DNA"/>
</dbReference>
<feature type="compositionally biased region" description="Polar residues" evidence="2">
    <location>
        <begin position="146"/>
        <end position="157"/>
    </location>
</feature>
<dbReference type="PANTHER" id="PTHR11102">
    <property type="entry name" value="SEL-1-LIKE PROTEIN"/>
    <property type="match status" value="1"/>
</dbReference>
<dbReference type="AlphaFoldDB" id="A0A507DNA6"/>
<keyword evidence="5" id="KW-1185">Reference proteome</keyword>
<evidence type="ECO:0000256" key="1">
    <source>
        <dbReference type="ARBA" id="ARBA00038101"/>
    </source>
</evidence>
<dbReference type="InterPro" id="IPR050767">
    <property type="entry name" value="Sel1_AlgK"/>
</dbReference>
<gene>
    <name evidence="3" type="ORF">SeLEV6574_g05758</name>
    <name evidence="4" type="ORF">SeMB42_g01202</name>
</gene>
<dbReference type="SUPFAM" id="SSF48452">
    <property type="entry name" value="TPR-like"/>
    <property type="match status" value="1"/>
</dbReference>
<dbReference type="OrthoDB" id="2384430at2759"/>
<feature type="region of interest" description="Disordered" evidence="2">
    <location>
        <begin position="493"/>
        <end position="546"/>
    </location>
</feature>
<organism evidence="4 5">
    <name type="scientific">Synchytrium endobioticum</name>
    <dbReference type="NCBI Taxonomy" id="286115"/>
    <lineage>
        <taxon>Eukaryota</taxon>
        <taxon>Fungi</taxon>
        <taxon>Fungi incertae sedis</taxon>
        <taxon>Chytridiomycota</taxon>
        <taxon>Chytridiomycota incertae sedis</taxon>
        <taxon>Chytridiomycetes</taxon>
        <taxon>Synchytriales</taxon>
        <taxon>Synchytriaceae</taxon>
        <taxon>Synchytrium</taxon>
    </lineage>
</organism>
<dbReference type="SUPFAM" id="SSF81901">
    <property type="entry name" value="HCP-like"/>
    <property type="match status" value="2"/>
</dbReference>
<dbReference type="Gene3D" id="1.25.40.10">
    <property type="entry name" value="Tetratricopeptide repeat domain"/>
    <property type="match status" value="2"/>
</dbReference>
<dbReference type="EMBL" id="QEAN01000029">
    <property type="protein sequence ID" value="TPX52725.1"/>
    <property type="molecule type" value="Genomic_DNA"/>
</dbReference>
<evidence type="ECO:0000313" key="4">
    <source>
        <dbReference type="EMBL" id="TPX52725.1"/>
    </source>
</evidence>
<proteinExistence type="inferred from homology"/>
<dbReference type="SMART" id="SM00671">
    <property type="entry name" value="SEL1"/>
    <property type="match status" value="5"/>
</dbReference>
<sequence>MHTPTRTAEASAANEWAKQQYHVILADFMRRVGFLSPQATPSVPSDDPQSLSLSLRTPSSESHASAGCSRLSIPPPPGAKELSDHLRRDINSNHHQPIPTAIFALSLYLMPSVDTQASDAEALMRLKEAAVRLSSSDGTHNHTSDRPSSPTAPNQPSEAARASLRPPQMHIPLNPDPHRGAVYYMLGDWYRRGVGAGANLAQAFCWLTKAAMEGCIEAYVALAGMYERGEGIARDDRAAHSLYVKAAQAGSKQAQFKAAFGYERGIGCAVDFREAKFWYGRAATLRHFASAVRLAILSLDPGYETLDILIDAALQSKTAKSMHDVAVVFSTSRHGVLQDVHSMREWLLEAARAGHARSQWMMGKIYQDGLGGGRIDHSRAFFWYHKAALQGYQPAQWAVSGMYRSGNGVPLGEPNPALADKWHRAANRFSSGRAKPDIFDFAGLLSYSLDAERGPKWNASEQDRPFNAMIPSIPIPPSTLSFGSGFTKNTTTSSMSGINVSSTPTMNSSASTCSSSKTGTPPKIPTPNTSSSTQPVPHHHHPSPYKKSVFEIDVDPDSYRDMPSLLHSLGIHDVNPIQEKSTYVPSVDMLYRYAETHPSSVLKLVNIKKNFLMAEEKVLRGDCLGCVAALANGFRTWGGLLDTSIYSIRLLFTLATQMVSSLDSNNADALLSDMFLNMNTRPVEVSWVLADRCIALSPKDPTPYIFRGDVKCRCGQYREAVGDYDTAEQMQIAMGEEPSEVLYHRGLCHSNMDEKESKQLAITDLTDYVAAVGIDGRRTADAQYTLSALYFLMDNPKKMVKHFRYALEAEAVRLEFMPPIINTDLKARLTLEKEKSHNPYRSNA</sequence>
<feature type="compositionally biased region" description="Polar residues" evidence="2">
    <location>
        <begin position="493"/>
        <end position="504"/>
    </location>
</feature>
<dbReference type="STRING" id="286115.A0A507DNA6"/>
<accession>A0A507DNA6</accession>
<protein>
    <submittedName>
        <fullName evidence="4">Uncharacterized protein</fullName>
    </submittedName>
</protein>
<dbReference type="InterPro" id="IPR006597">
    <property type="entry name" value="Sel1-like"/>
</dbReference>
<dbReference type="VEuPathDB" id="FungiDB:SeMB42_g01202"/>
<comment type="caution">
    <text evidence="4">The sequence shown here is derived from an EMBL/GenBank/DDBJ whole genome shotgun (WGS) entry which is preliminary data.</text>
</comment>
<feature type="compositionally biased region" description="Low complexity" evidence="2">
    <location>
        <begin position="41"/>
        <end position="55"/>
    </location>
</feature>
<dbReference type="Pfam" id="PF08238">
    <property type="entry name" value="Sel1"/>
    <property type="match status" value="5"/>
</dbReference>
<evidence type="ECO:0000313" key="5">
    <source>
        <dbReference type="Proteomes" id="UP000317494"/>
    </source>
</evidence>
<evidence type="ECO:0000313" key="3">
    <source>
        <dbReference type="EMBL" id="TPX42102.1"/>
    </source>
</evidence>
<reference evidence="5 6" key="1">
    <citation type="journal article" date="2019" name="Sci. Rep.">
        <title>Comparative genomics of chytrid fungi reveal insights into the obligate biotrophic and pathogenic lifestyle of Synchytrium endobioticum.</title>
        <authorList>
            <person name="van de Vossenberg B.T.L.H."/>
            <person name="Warris S."/>
            <person name="Nguyen H.D.T."/>
            <person name="van Gent-Pelzer M.P.E."/>
            <person name="Joly D.L."/>
            <person name="van de Geest H.C."/>
            <person name="Bonants P.J.M."/>
            <person name="Smith D.S."/>
            <person name="Levesque C.A."/>
            <person name="van der Lee T.A.J."/>
        </authorList>
    </citation>
    <scope>NUCLEOTIDE SEQUENCE [LARGE SCALE GENOMIC DNA]</scope>
    <source>
        <strain evidence="3 6">LEV6574</strain>
        <strain evidence="4 5">MB42</strain>
    </source>
</reference>
<feature type="region of interest" description="Disordered" evidence="2">
    <location>
        <begin position="133"/>
        <end position="173"/>
    </location>
</feature>
<evidence type="ECO:0000313" key="6">
    <source>
        <dbReference type="Proteomes" id="UP000320475"/>
    </source>
</evidence>
<feature type="region of interest" description="Disordered" evidence="2">
    <location>
        <begin position="39"/>
        <end position="83"/>
    </location>
</feature>
<dbReference type="Proteomes" id="UP000320475">
    <property type="component" value="Unassembled WGS sequence"/>
</dbReference>
<dbReference type="PANTHER" id="PTHR11102:SF160">
    <property type="entry name" value="ERAD-ASSOCIATED E3 UBIQUITIN-PROTEIN LIGASE COMPONENT HRD3"/>
    <property type="match status" value="1"/>
</dbReference>